<dbReference type="InterPro" id="IPR032698">
    <property type="entry name" value="SirB1_N"/>
</dbReference>
<dbReference type="SMART" id="SM00992">
    <property type="entry name" value="YccV-like"/>
    <property type="match status" value="1"/>
</dbReference>
<protein>
    <submittedName>
        <fullName evidence="2">F-box only protein 21</fullName>
    </submittedName>
</protein>
<dbReference type="InterPro" id="IPR036623">
    <property type="entry name" value="Hemimethylated_DNA-bd_sf"/>
</dbReference>
<accession>A0A2K1R1T2</accession>
<gene>
    <name evidence="2" type="ORF">CAC42_1026</name>
</gene>
<dbReference type="InParanoid" id="A0A2K1R1T2"/>
<dbReference type="Pfam" id="PF12937">
    <property type="entry name" value="F-box-like"/>
    <property type="match status" value="1"/>
</dbReference>
<dbReference type="Gene3D" id="1.20.1280.50">
    <property type="match status" value="1"/>
</dbReference>
<keyword evidence="3" id="KW-1185">Reference proteome</keyword>
<name>A0A2K1R1T2_9PEZI</name>
<dbReference type="InterPro" id="IPR036047">
    <property type="entry name" value="F-box-like_dom_sf"/>
</dbReference>
<dbReference type="AlphaFoldDB" id="A0A2K1R1T2"/>
<comment type="caution">
    <text evidence="2">The sequence shown here is derived from an EMBL/GenBank/DDBJ whole genome shotgun (WGS) entry which is preliminary data.</text>
</comment>
<organism evidence="2 3">
    <name type="scientific">Sphaceloma murrayae</name>
    <dbReference type="NCBI Taxonomy" id="2082308"/>
    <lineage>
        <taxon>Eukaryota</taxon>
        <taxon>Fungi</taxon>
        <taxon>Dikarya</taxon>
        <taxon>Ascomycota</taxon>
        <taxon>Pezizomycotina</taxon>
        <taxon>Dothideomycetes</taxon>
        <taxon>Dothideomycetidae</taxon>
        <taxon>Myriangiales</taxon>
        <taxon>Elsinoaceae</taxon>
        <taxon>Sphaceloma</taxon>
    </lineage>
</organism>
<dbReference type="SUPFAM" id="SSF141255">
    <property type="entry name" value="YccV-like"/>
    <property type="match status" value="1"/>
</dbReference>
<evidence type="ECO:0000313" key="2">
    <source>
        <dbReference type="EMBL" id="PNS21247.1"/>
    </source>
</evidence>
<dbReference type="GO" id="GO:0003677">
    <property type="term" value="F:DNA binding"/>
    <property type="evidence" value="ECO:0007669"/>
    <property type="project" value="InterPro"/>
</dbReference>
<feature type="domain" description="F-box" evidence="1">
    <location>
        <begin position="11"/>
        <end position="57"/>
    </location>
</feature>
<reference evidence="2 3" key="1">
    <citation type="submission" date="2017-06" db="EMBL/GenBank/DDBJ databases">
        <title>Draft genome sequence of a variant of Elsinoe murrayae.</title>
        <authorList>
            <person name="Cheng Q."/>
        </authorList>
    </citation>
    <scope>NUCLEOTIDE SEQUENCE [LARGE SCALE GENOMIC DNA]</scope>
    <source>
        <strain evidence="2 3">CQ-2017a</strain>
    </source>
</reference>
<dbReference type="Proteomes" id="UP000243797">
    <property type="component" value="Unassembled WGS sequence"/>
</dbReference>
<proteinExistence type="predicted"/>
<dbReference type="PROSITE" id="PS50181">
    <property type="entry name" value="FBOX"/>
    <property type="match status" value="1"/>
</dbReference>
<dbReference type="STRING" id="2082308.A0A2K1R1T2"/>
<sequence>MGARTIDSEPGDSLCRLPDELIQAISFLLPPPDAIHLGSTSQRLYRLIDQPLLWRYFCDTQFDHWHITPDTDPSIVDRLATAPWKQRFYDRIRRDKEHRQLFESAVSSQHERYTKIQQIATYSYEARPMLTQQCHASTNCDDVLARRYYAEAALGLIHRKNALHTWNQLTTGSKTSLERQIAAFDLFIIGKDWGDIRDITTALDDIAVEIRKEHPDLSDLDLEERSLTVVRWLRSHGLIGLNPDSQYHNMKHNFLSFNLRDRNSATLPLQSAVIFCSIAQRLGIDAHPVNYPTHIFVVVLLPSPTPSSTTPDPSSPSADHRLYLDPWSTHFESRLPDIIPYSTLASRLAISGIPPRVHPSYLGPAPIRSMVIRTCRNIMRSYEEWNRSPIRDDLVGNHHAFYAYLWAMALVEEAPSVDADDVAGPWDRPHLGHLPAFFRDHFPEDLELVTRYLGPLFTRHPRGQHFMHVLAEMKAEDLNRRPVVNRDTSGPGVKFRIGQMFQHKRYGYTGVVRGWDAGCRADERWMTQMRVDELERGRVQAFYHVMGEDRSSRYVAEENIEPIYTEPSDALMAMAGRYFKRWDADKRVFVSNIRDEYPDD</sequence>
<dbReference type="InterPro" id="IPR011722">
    <property type="entry name" value="Hemimethylated_DNA-bd_dom"/>
</dbReference>
<dbReference type="PANTHER" id="PTHR31350">
    <property type="entry name" value="SI:DKEY-261L7.2"/>
    <property type="match status" value="1"/>
</dbReference>
<dbReference type="NCBIfam" id="TIGR02097">
    <property type="entry name" value="yccV"/>
    <property type="match status" value="1"/>
</dbReference>
<dbReference type="SUPFAM" id="SSF81383">
    <property type="entry name" value="F-box domain"/>
    <property type="match status" value="1"/>
</dbReference>
<dbReference type="EMBL" id="NKHZ01000011">
    <property type="protein sequence ID" value="PNS21247.1"/>
    <property type="molecule type" value="Genomic_DNA"/>
</dbReference>
<evidence type="ECO:0000313" key="3">
    <source>
        <dbReference type="Proteomes" id="UP000243797"/>
    </source>
</evidence>
<dbReference type="InterPro" id="IPR001810">
    <property type="entry name" value="F-box_dom"/>
</dbReference>
<dbReference type="PANTHER" id="PTHR31350:SF27">
    <property type="entry name" value="HEMIMETHYLATED DNA-BINDING DOMAIN-CONTAINING PROTEIN"/>
    <property type="match status" value="1"/>
</dbReference>
<dbReference type="Pfam" id="PF08755">
    <property type="entry name" value="YccV-like"/>
    <property type="match status" value="1"/>
</dbReference>
<dbReference type="Gene3D" id="2.30.30.390">
    <property type="entry name" value="Hemimethylated DNA-binding domain"/>
    <property type="match status" value="1"/>
</dbReference>
<dbReference type="Pfam" id="PF13369">
    <property type="entry name" value="Transglut_core2"/>
    <property type="match status" value="1"/>
</dbReference>
<dbReference type="OrthoDB" id="28868at2759"/>
<evidence type="ECO:0000259" key="1">
    <source>
        <dbReference type="PROSITE" id="PS50181"/>
    </source>
</evidence>